<dbReference type="EMBL" id="UFSO01000002">
    <property type="protein sequence ID" value="SSY70192.1"/>
    <property type="molecule type" value="Genomic_DNA"/>
</dbReference>
<gene>
    <name evidence="4 5" type="primary">aat</name>
    <name evidence="5" type="ORF">NCTC10283_00268</name>
</gene>
<dbReference type="STRING" id="1120980.GCA_000745955_01902"/>
<comment type="similarity">
    <text evidence="4">Belongs to the L/F-transferase family.</text>
</comment>
<dbReference type="Proteomes" id="UP000254209">
    <property type="component" value="Unassembled WGS sequence"/>
</dbReference>
<dbReference type="InterPro" id="IPR042221">
    <property type="entry name" value="Leu/Phe-tRNA_Trfase_N"/>
</dbReference>
<sequence>MIPLISPDQPFPNPRPALRHNDGLVCVTEELTPKQLLAAYPQGIFPWHCDEDYVYWFSVAPRAVLLPAALHLSRSLKKSMQNKVYRVAVNQNFAQVIAECAAKPRPEQHGTWIAPEFQAAYTALHQLGHAHSFEFYNQNNELAGGLYGVQIGSVFFGESMFAHEADASKIAFAHAVPFLAQCGVEMIDCQQDSEHLRRFGSQLLNFDHFQAALHVLTERPLAQNMGSQIIVDNFQVA</sequence>
<dbReference type="EC" id="2.3.2.6" evidence="4"/>
<dbReference type="HAMAP" id="MF_00688">
    <property type="entry name" value="Leu_Phe_trans"/>
    <property type="match status" value="1"/>
</dbReference>
<name>A0A376BKB5_9NEIS</name>
<keyword evidence="6" id="KW-1185">Reference proteome</keyword>
<dbReference type="OrthoDB" id="9790282at2"/>
<keyword evidence="3 4" id="KW-0012">Acyltransferase</keyword>
<dbReference type="RefSeq" id="WP_034294205.1">
    <property type="nucleotide sequence ID" value="NZ_CP091519.2"/>
</dbReference>
<dbReference type="NCBIfam" id="TIGR00667">
    <property type="entry name" value="aat"/>
    <property type="match status" value="1"/>
</dbReference>
<evidence type="ECO:0000256" key="1">
    <source>
        <dbReference type="ARBA" id="ARBA00022490"/>
    </source>
</evidence>
<dbReference type="GO" id="GO:0008914">
    <property type="term" value="F:leucyl-tRNA--protein transferase activity"/>
    <property type="evidence" value="ECO:0007669"/>
    <property type="project" value="UniProtKB-UniRule"/>
</dbReference>
<dbReference type="InterPro" id="IPR016181">
    <property type="entry name" value="Acyl_CoA_acyltransferase"/>
</dbReference>
<dbReference type="GO" id="GO:0030163">
    <property type="term" value="P:protein catabolic process"/>
    <property type="evidence" value="ECO:0007669"/>
    <property type="project" value="UniProtKB-UniRule"/>
</dbReference>
<dbReference type="InterPro" id="IPR004616">
    <property type="entry name" value="Leu/Phe-tRNA_Trfase"/>
</dbReference>
<dbReference type="Pfam" id="PF03588">
    <property type="entry name" value="Leu_Phe_trans"/>
    <property type="match status" value="1"/>
</dbReference>
<dbReference type="Gene3D" id="3.40.630.70">
    <property type="entry name" value="Leucyl/phenylalanyl-tRNA-protein transferase, C-terminal domain"/>
    <property type="match status" value="1"/>
</dbReference>
<dbReference type="SUPFAM" id="SSF55729">
    <property type="entry name" value="Acyl-CoA N-acyltransferases (Nat)"/>
    <property type="match status" value="1"/>
</dbReference>
<accession>A0A376BKB5</accession>
<evidence type="ECO:0000313" key="6">
    <source>
        <dbReference type="Proteomes" id="UP000254209"/>
    </source>
</evidence>
<dbReference type="GO" id="GO:0005737">
    <property type="term" value="C:cytoplasm"/>
    <property type="evidence" value="ECO:0007669"/>
    <property type="project" value="UniProtKB-SubCell"/>
</dbReference>
<comment type="function">
    <text evidence="4">Functions in the N-end rule pathway of protein degradation where it conjugates Leu, Phe and, less efficiently, Met from aminoacyl-tRNAs to the N-termini of proteins containing an N-terminal arginine or lysine.</text>
</comment>
<dbReference type="Gene3D" id="3.30.70.3550">
    <property type="entry name" value="Leucyl/phenylalanyl-tRNA-protein transferase, N-terminal domain"/>
    <property type="match status" value="1"/>
</dbReference>
<dbReference type="InterPro" id="IPR042203">
    <property type="entry name" value="Leu/Phe-tRNA_Trfase_C"/>
</dbReference>
<proteinExistence type="inferred from homology"/>
<dbReference type="AlphaFoldDB" id="A0A376BKB5"/>
<comment type="catalytic activity">
    <reaction evidence="4">
        <text>N-terminal L-lysyl-[protein] + L-leucyl-tRNA(Leu) = N-terminal L-leucyl-L-lysyl-[protein] + tRNA(Leu) + H(+)</text>
        <dbReference type="Rhea" id="RHEA:12340"/>
        <dbReference type="Rhea" id="RHEA-COMP:9613"/>
        <dbReference type="Rhea" id="RHEA-COMP:9622"/>
        <dbReference type="Rhea" id="RHEA-COMP:12670"/>
        <dbReference type="Rhea" id="RHEA-COMP:12671"/>
        <dbReference type="ChEBI" id="CHEBI:15378"/>
        <dbReference type="ChEBI" id="CHEBI:65249"/>
        <dbReference type="ChEBI" id="CHEBI:78442"/>
        <dbReference type="ChEBI" id="CHEBI:78494"/>
        <dbReference type="ChEBI" id="CHEBI:133043"/>
        <dbReference type="EC" id="2.3.2.6"/>
    </reaction>
</comment>
<keyword evidence="1 4" id="KW-0963">Cytoplasm</keyword>
<dbReference type="PANTHER" id="PTHR30098">
    <property type="entry name" value="LEUCYL/PHENYLALANYL-TRNA--PROTEIN TRANSFERASE"/>
    <property type="match status" value="1"/>
</dbReference>
<comment type="subcellular location">
    <subcellularLocation>
        <location evidence="4">Cytoplasm</location>
    </subcellularLocation>
</comment>
<reference evidence="5 6" key="1">
    <citation type="submission" date="2018-06" db="EMBL/GenBank/DDBJ databases">
        <authorList>
            <consortium name="Pathogen Informatics"/>
            <person name="Doyle S."/>
        </authorList>
    </citation>
    <scope>NUCLEOTIDE SEQUENCE [LARGE SCALE GENOMIC DNA]</scope>
    <source>
        <strain evidence="5 6">NCTC10283</strain>
    </source>
</reference>
<keyword evidence="2 4" id="KW-0808">Transferase</keyword>
<evidence type="ECO:0000256" key="2">
    <source>
        <dbReference type="ARBA" id="ARBA00022679"/>
    </source>
</evidence>
<organism evidence="5 6">
    <name type="scientific">Alysiella crassa</name>
    <dbReference type="NCBI Taxonomy" id="153491"/>
    <lineage>
        <taxon>Bacteria</taxon>
        <taxon>Pseudomonadati</taxon>
        <taxon>Pseudomonadota</taxon>
        <taxon>Betaproteobacteria</taxon>
        <taxon>Neisseriales</taxon>
        <taxon>Neisseriaceae</taxon>
        <taxon>Alysiella</taxon>
    </lineage>
</organism>
<protein>
    <recommendedName>
        <fullName evidence="4">Leucyl/phenylalanyl-tRNA--protein transferase</fullName>
        <ecNumber evidence="4">2.3.2.6</ecNumber>
    </recommendedName>
    <alternativeName>
        <fullName evidence="4">L/F-transferase</fullName>
    </alternativeName>
    <alternativeName>
        <fullName evidence="4">Leucyltransferase</fullName>
    </alternativeName>
    <alternativeName>
        <fullName evidence="4">Phenyalanyltransferase</fullName>
    </alternativeName>
</protein>
<dbReference type="PANTHER" id="PTHR30098:SF2">
    <property type="entry name" value="LEUCYL_PHENYLALANYL-TRNA--PROTEIN TRANSFERASE"/>
    <property type="match status" value="1"/>
</dbReference>
<evidence type="ECO:0000256" key="4">
    <source>
        <dbReference type="HAMAP-Rule" id="MF_00688"/>
    </source>
</evidence>
<evidence type="ECO:0000256" key="3">
    <source>
        <dbReference type="ARBA" id="ARBA00023315"/>
    </source>
</evidence>
<evidence type="ECO:0000313" key="5">
    <source>
        <dbReference type="EMBL" id="SSY70192.1"/>
    </source>
</evidence>
<comment type="catalytic activity">
    <reaction evidence="4">
        <text>L-phenylalanyl-tRNA(Phe) + an N-terminal L-alpha-aminoacyl-[protein] = an N-terminal L-phenylalanyl-L-alpha-aminoacyl-[protein] + tRNA(Phe)</text>
        <dbReference type="Rhea" id="RHEA:43632"/>
        <dbReference type="Rhea" id="RHEA-COMP:9668"/>
        <dbReference type="Rhea" id="RHEA-COMP:9699"/>
        <dbReference type="Rhea" id="RHEA-COMP:10636"/>
        <dbReference type="Rhea" id="RHEA-COMP:10637"/>
        <dbReference type="ChEBI" id="CHEBI:78442"/>
        <dbReference type="ChEBI" id="CHEBI:78531"/>
        <dbReference type="ChEBI" id="CHEBI:78597"/>
        <dbReference type="ChEBI" id="CHEBI:83561"/>
        <dbReference type="EC" id="2.3.2.6"/>
    </reaction>
</comment>
<comment type="catalytic activity">
    <reaction evidence="4">
        <text>N-terminal L-arginyl-[protein] + L-leucyl-tRNA(Leu) = N-terminal L-leucyl-L-arginyl-[protein] + tRNA(Leu) + H(+)</text>
        <dbReference type="Rhea" id="RHEA:50416"/>
        <dbReference type="Rhea" id="RHEA-COMP:9613"/>
        <dbReference type="Rhea" id="RHEA-COMP:9622"/>
        <dbReference type="Rhea" id="RHEA-COMP:12672"/>
        <dbReference type="Rhea" id="RHEA-COMP:12673"/>
        <dbReference type="ChEBI" id="CHEBI:15378"/>
        <dbReference type="ChEBI" id="CHEBI:64719"/>
        <dbReference type="ChEBI" id="CHEBI:78442"/>
        <dbReference type="ChEBI" id="CHEBI:78494"/>
        <dbReference type="ChEBI" id="CHEBI:133044"/>
        <dbReference type="EC" id="2.3.2.6"/>
    </reaction>
</comment>